<reference evidence="1" key="1">
    <citation type="submission" date="2024-06" db="EMBL/GenBank/DDBJ databases">
        <title>Prevalence and characterization of methicillin-resistant Macrococcus spp. in food producing animals and meat in Switzerland in 2019.</title>
        <authorList>
            <person name="Keller J.E."/>
            <person name="Schwendener S."/>
            <person name="Neuenschwander J."/>
            <person name="Overesch G."/>
            <person name="Perreten V."/>
        </authorList>
    </citation>
    <scope>NUCLEOTIDE SEQUENCE</scope>
    <source>
        <strain evidence="1">19Msa0499</strain>
        <plasmid evidence="1">p19Msa0499_10</plasmid>
    </source>
</reference>
<dbReference type="AlphaFoldDB" id="A0A8F8WAF5"/>
<dbReference type="EMBL" id="CP079970">
    <property type="protein sequence ID" value="QYA38916.1"/>
    <property type="molecule type" value="Genomic_DNA"/>
</dbReference>
<proteinExistence type="predicted"/>
<accession>A0A8F8WAF5</accession>
<keyword evidence="1" id="KW-0614">Plasmid</keyword>
<organism evidence="1">
    <name type="scientific">Macrococcoides caseolyticum</name>
    <dbReference type="NCBI Taxonomy" id="69966"/>
    <lineage>
        <taxon>Bacteria</taxon>
        <taxon>Bacillati</taxon>
        <taxon>Bacillota</taxon>
        <taxon>Bacilli</taxon>
        <taxon>Bacillales</taxon>
        <taxon>Staphylococcaceae</taxon>
        <taxon>Macrococcoides</taxon>
    </lineage>
</organism>
<geneLocation type="plasmid" evidence="1">
    <name>p19Msa0499_10</name>
</geneLocation>
<evidence type="ECO:0000313" key="1">
    <source>
        <dbReference type="EMBL" id="QYA38916.1"/>
    </source>
</evidence>
<name>A0A8F8WAF5_9STAP</name>
<sequence>MGSSIHVTTVDREVDTEKVKQLATQFEEVRREEYIVETLLGANTYFHISIDYPAEVNETHQEYNVA</sequence>
<protein>
    <submittedName>
        <fullName evidence="1">Uncharacterized protein</fullName>
    </submittedName>
</protein>
<gene>
    <name evidence="1" type="ORF">KYI07_11965</name>
</gene>